<dbReference type="Proteomes" id="UP000225215">
    <property type="component" value="Segment"/>
</dbReference>
<accession>A0A219YCU7</accession>
<evidence type="ECO:0000313" key="1">
    <source>
        <dbReference type="EMBL" id="APU01775.1"/>
    </source>
</evidence>
<evidence type="ECO:0000313" key="2">
    <source>
        <dbReference type="Proteomes" id="UP000225215"/>
    </source>
</evidence>
<sequence>MNIIKNEETENFCKSVADEYRNDILGANQMLKDFVAQNRNLRYWELLAINERIRYLIKHNPNLREGIILKPNELYTSNSKIRILKHKGK</sequence>
<dbReference type="EMBL" id="KY290955">
    <property type="protein sequence ID" value="APU01775.1"/>
    <property type="molecule type" value="Genomic_DNA"/>
</dbReference>
<reference evidence="1 2" key="1">
    <citation type="journal article" date="2017" name="Sci. Rep.">
        <title>Characterization and diversity of phages infecting Aeromonas salmonicida subsp. salmonicida.</title>
        <authorList>
            <person name="Vincent A.T."/>
            <person name="Paquet V.E."/>
            <person name="Bernatchez A."/>
            <person name="Tremblay D.M."/>
            <person name="Moineau S."/>
            <person name="Charette S.J."/>
        </authorList>
    </citation>
    <scope>NUCLEOTIDE SEQUENCE [LARGE SCALE GENOMIC DNA]</scope>
</reference>
<protein>
    <submittedName>
        <fullName evidence="1">Uncharacterized protein</fullName>
    </submittedName>
</protein>
<proteinExistence type="predicted"/>
<name>A0A219YCU7_9CAUD</name>
<organism evidence="1 2">
    <name type="scientific">Aeromonas phage 65.2</name>
    <dbReference type="NCBI Taxonomy" id="1932896"/>
    <lineage>
        <taxon>Viruses</taxon>
        <taxon>Duplodnaviria</taxon>
        <taxon>Heunggongvirae</taxon>
        <taxon>Uroviricota</taxon>
        <taxon>Caudoviricetes</taxon>
        <taxon>Pantevenvirales</taxon>
        <taxon>Straboviridae</taxon>
        <taxon>Emmerichvirinae</taxon>
        <taxon>Ishigurovirus</taxon>
        <taxon>Ishigurovirus osborne</taxon>
    </lineage>
</organism>